<proteinExistence type="predicted"/>
<dbReference type="PANTHER" id="PTHR45763">
    <property type="entry name" value="HYDROLASE, ALPHA/BETA FOLD FAMILY PROTEIN, EXPRESSED-RELATED"/>
    <property type="match status" value="1"/>
</dbReference>
<keyword evidence="1" id="KW-0472">Membrane</keyword>
<protein>
    <recommendedName>
        <fullName evidence="3">AB hydrolase-1 domain-containing protein</fullName>
    </recommendedName>
</protein>
<reference evidence="4" key="2">
    <citation type="submission" date="2021-12" db="EMBL/GenBank/DDBJ databases">
        <title>Resequencing data analysis of finger millet.</title>
        <authorList>
            <person name="Hatakeyama M."/>
            <person name="Aluri S."/>
            <person name="Balachadran M.T."/>
            <person name="Sivarajan S.R."/>
            <person name="Poveda L."/>
            <person name="Shimizu-Inatsugi R."/>
            <person name="Schlapbach R."/>
            <person name="Sreeman S.M."/>
            <person name="Shimizu K.K."/>
        </authorList>
    </citation>
    <scope>NUCLEOTIDE SEQUENCE</scope>
</reference>
<keyword evidence="1" id="KW-0812">Transmembrane</keyword>
<dbReference type="AlphaFoldDB" id="A0AAV5ECH6"/>
<evidence type="ECO:0000256" key="1">
    <source>
        <dbReference type="SAM" id="Phobius"/>
    </source>
</evidence>
<feature type="transmembrane region" description="Helical" evidence="1">
    <location>
        <begin position="112"/>
        <end position="137"/>
    </location>
</feature>
<evidence type="ECO:0000259" key="3">
    <source>
        <dbReference type="Pfam" id="PF12697"/>
    </source>
</evidence>
<feature type="domain" description="AB hydrolase-1" evidence="3">
    <location>
        <begin position="141"/>
        <end position="235"/>
    </location>
</feature>
<dbReference type="SUPFAM" id="SSF53474">
    <property type="entry name" value="alpha/beta-Hydrolases"/>
    <property type="match status" value="1"/>
</dbReference>
<organism evidence="4 5">
    <name type="scientific">Eleusine coracana subsp. coracana</name>
    <dbReference type="NCBI Taxonomy" id="191504"/>
    <lineage>
        <taxon>Eukaryota</taxon>
        <taxon>Viridiplantae</taxon>
        <taxon>Streptophyta</taxon>
        <taxon>Embryophyta</taxon>
        <taxon>Tracheophyta</taxon>
        <taxon>Spermatophyta</taxon>
        <taxon>Magnoliopsida</taxon>
        <taxon>Liliopsida</taxon>
        <taxon>Poales</taxon>
        <taxon>Poaceae</taxon>
        <taxon>PACMAD clade</taxon>
        <taxon>Chloridoideae</taxon>
        <taxon>Cynodonteae</taxon>
        <taxon>Eleusininae</taxon>
        <taxon>Eleusine</taxon>
    </lineage>
</organism>
<feature type="transmembrane region" description="Helical" evidence="1">
    <location>
        <begin position="32"/>
        <end position="48"/>
    </location>
</feature>
<name>A0AAV5ECH6_ELECO</name>
<dbReference type="Proteomes" id="UP001054889">
    <property type="component" value="Unassembled WGS sequence"/>
</dbReference>
<dbReference type="Gene3D" id="3.40.50.1820">
    <property type="entry name" value="alpha/beta hydrolase"/>
    <property type="match status" value="1"/>
</dbReference>
<comment type="caution">
    <text evidence="4">The sequence shown here is derived from an EMBL/GenBank/DDBJ whole genome shotgun (WGS) entry which is preliminary data.</text>
</comment>
<accession>A0AAV5ECH6</accession>
<evidence type="ECO:0000313" key="4">
    <source>
        <dbReference type="EMBL" id="GJN19930.1"/>
    </source>
</evidence>
<sequence>MPSKYCCFVLTLYYVWWFTVHAGNGSTPVGLLVLMVVALVVGWFVNAVRPPTPTPCGTPGGPPVTAPRVRTRDGRYLAYAESGVSRDKARFKVVYSHGFSGSRMDSPRASQVGLGALLILALLCMFLCISSFFLPIFGLRFAELLEELGVYMVAFDRAGYGESDPDPRRSLHSAALDIADLADALGLGPKFHLVCSSLGCHAGWAAVKYMPHRLDGVAMMAPVINYRWSGLPRGLARQLYRKQPVGDQ</sequence>
<reference evidence="4" key="1">
    <citation type="journal article" date="2018" name="DNA Res.">
        <title>Multiple hybrid de novo genome assembly of finger millet, an orphan allotetraploid crop.</title>
        <authorList>
            <person name="Hatakeyama M."/>
            <person name="Aluri S."/>
            <person name="Balachadran M.T."/>
            <person name="Sivarajan S.R."/>
            <person name="Patrignani A."/>
            <person name="Gruter S."/>
            <person name="Poveda L."/>
            <person name="Shimizu-Inatsugi R."/>
            <person name="Baeten J."/>
            <person name="Francoijs K.J."/>
            <person name="Nataraja K.N."/>
            <person name="Reddy Y.A.N."/>
            <person name="Phadnis S."/>
            <person name="Ravikumar R.L."/>
            <person name="Schlapbach R."/>
            <person name="Sreeman S.M."/>
            <person name="Shimizu K.K."/>
        </authorList>
    </citation>
    <scope>NUCLEOTIDE SEQUENCE</scope>
</reference>
<evidence type="ECO:0000313" key="5">
    <source>
        <dbReference type="Proteomes" id="UP001054889"/>
    </source>
</evidence>
<dbReference type="Pfam" id="PF12697">
    <property type="entry name" value="Abhydrolase_6"/>
    <property type="match status" value="1"/>
</dbReference>
<dbReference type="InterPro" id="IPR000073">
    <property type="entry name" value="AB_hydrolase_1"/>
</dbReference>
<keyword evidence="5" id="KW-1185">Reference proteome</keyword>
<keyword evidence="1" id="KW-1133">Transmembrane helix</keyword>
<keyword evidence="2" id="KW-0732">Signal</keyword>
<evidence type="ECO:0000256" key="2">
    <source>
        <dbReference type="SAM" id="SignalP"/>
    </source>
</evidence>
<dbReference type="InterPro" id="IPR029058">
    <property type="entry name" value="AB_hydrolase_fold"/>
</dbReference>
<dbReference type="EMBL" id="BQKI01000074">
    <property type="protein sequence ID" value="GJN19930.1"/>
    <property type="molecule type" value="Genomic_DNA"/>
</dbReference>
<dbReference type="PANTHER" id="PTHR45763:SF7">
    <property type="entry name" value="ALPHA_BETA FOLD FAMILY PROTEIN, PUTATIVE, EXPRESSED-RELATED"/>
    <property type="match status" value="1"/>
</dbReference>
<feature type="signal peptide" evidence="2">
    <location>
        <begin position="1"/>
        <end position="22"/>
    </location>
</feature>
<gene>
    <name evidence="4" type="primary">gb07248</name>
    <name evidence="4" type="ORF">PR202_gb07248</name>
</gene>
<feature type="chain" id="PRO_5043394396" description="AB hydrolase-1 domain-containing protein" evidence="2">
    <location>
        <begin position="23"/>
        <end position="248"/>
    </location>
</feature>